<organism evidence="12 14">
    <name type="scientific">Actinobacillus seminis</name>
    <dbReference type="NCBI Taxonomy" id="722"/>
    <lineage>
        <taxon>Bacteria</taxon>
        <taxon>Pseudomonadati</taxon>
        <taxon>Pseudomonadota</taxon>
        <taxon>Gammaproteobacteria</taxon>
        <taxon>Pasteurellales</taxon>
        <taxon>Pasteurellaceae</taxon>
        <taxon>Actinobacillus</taxon>
    </lineage>
</organism>
<evidence type="ECO:0000256" key="6">
    <source>
        <dbReference type="ARBA" id="ARBA00022842"/>
    </source>
</evidence>
<dbReference type="GO" id="GO:0005840">
    <property type="term" value="C:ribosome"/>
    <property type="evidence" value="ECO:0007669"/>
    <property type="project" value="UniProtKB-KW"/>
</dbReference>
<evidence type="ECO:0000313" key="11">
    <source>
        <dbReference type="EMBL" id="OZN25869.1"/>
    </source>
</evidence>
<feature type="binding site" evidence="9">
    <location>
        <begin position="218"/>
        <end position="220"/>
    </location>
    <ligand>
        <name>ATP</name>
        <dbReference type="ChEBI" id="CHEBI:30616"/>
    </ligand>
</feature>
<evidence type="ECO:0000256" key="5">
    <source>
        <dbReference type="ARBA" id="ARBA00022840"/>
    </source>
</evidence>
<evidence type="ECO:0000313" key="12">
    <source>
        <dbReference type="EMBL" id="SUU34590.1"/>
    </source>
</evidence>
<dbReference type="HAMAP" id="MF_01552">
    <property type="entry name" value="RimK"/>
    <property type="match status" value="1"/>
</dbReference>
<dbReference type="GO" id="GO:0005737">
    <property type="term" value="C:cytoplasm"/>
    <property type="evidence" value="ECO:0007669"/>
    <property type="project" value="TreeGrafter"/>
</dbReference>
<dbReference type="OrthoDB" id="3865600at2"/>
<dbReference type="FunCoup" id="A0A263HG09">
    <property type="interactions" value="207"/>
</dbReference>
<dbReference type="InterPro" id="IPR011761">
    <property type="entry name" value="ATP-grasp"/>
</dbReference>
<dbReference type="EMBL" id="NLFK01000001">
    <property type="protein sequence ID" value="OZN25869.1"/>
    <property type="molecule type" value="Genomic_DNA"/>
</dbReference>
<dbReference type="PANTHER" id="PTHR21621:SF7">
    <property type="entry name" value="RIBOSOMAL PROTEIN BS6--L-GLUTAMATE LIGASE"/>
    <property type="match status" value="1"/>
</dbReference>
<evidence type="ECO:0000256" key="9">
    <source>
        <dbReference type="HAMAP-Rule" id="MF_01552"/>
    </source>
</evidence>
<feature type="binding site" evidence="9">
    <location>
        <position position="194"/>
    </location>
    <ligand>
        <name>ATP</name>
        <dbReference type="ChEBI" id="CHEBI:30616"/>
    </ligand>
</feature>
<keyword evidence="4 9" id="KW-0547">Nucleotide-binding</keyword>
<dbReference type="FunFam" id="3.30.470.20:FF:000058">
    <property type="entry name" value="Alpha-aminoadipate--LysW ligase LysX protein"/>
    <property type="match status" value="1"/>
</dbReference>
<evidence type="ECO:0000256" key="1">
    <source>
        <dbReference type="ARBA" id="ARBA00001936"/>
    </source>
</evidence>
<feature type="binding site" evidence="9">
    <location>
        <position position="267"/>
    </location>
    <ligand>
        <name>Mn(2+)</name>
        <dbReference type="ChEBI" id="CHEBI:29035"/>
        <label>2</label>
    </ligand>
</feature>
<dbReference type="InterPro" id="IPR041107">
    <property type="entry name" value="Rimk_N"/>
</dbReference>
<keyword evidence="11" id="KW-0687">Ribonucleoprotein</keyword>
<dbReference type="Pfam" id="PF08443">
    <property type="entry name" value="RimK"/>
    <property type="match status" value="1"/>
</dbReference>
<dbReference type="InterPro" id="IPR023533">
    <property type="entry name" value="RimK"/>
</dbReference>
<dbReference type="EMBL" id="UFSB01000001">
    <property type="protein sequence ID" value="SUU34590.1"/>
    <property type="molecule type" value="Genomic_DNA"/>
</dbReference>
<dbReference type="GO" id="GO:0018169">
    <property type="term" value="F:ribosomal S6-glutamic acid ligase activity"/>
    <property type="evidence" value="ECO:0007669"/>
    <property type="project" value="TreeGrafter"/>
</dbReference>
<dbReference type="Proteomes" id="UP000215738">
    <property type="component" value="Unassembled WGS sequence"/>
</dbReference>
<dbReference type="Gene3D" id="3.30.1490.20">
    <property type="entry name" value="ATP-grasp fold, A domain"/>
    <property type="match status" value="1"/>
</dbReference>
<keyword evidence="3 9" id="KW-0479">Metal-binding</keyword>
<dbReference type="GO" id="GO:0009432">
    <property type="term" value="P:SOS response"/>
    <property type="evidence" value="ECO:0007669"/>
    <property type="project" value="TreeGrafter"/>
</dbReference>
<dbReference type="AlphaFoldDB" id="A0A263HG09"/>
<feature type="binding site" evidence="9">
    <location>
        <position position="267"/>
    </location>
    <ligand>
        <name>Mg(2+)</name>
        <dbReference type="ChEBI" id="CHEBI:18420"/>
        <label>2</label>
    </ligand>
</feature>
<feature type="binding site" evidence="9">
    <location>
        <position position="148"/>
    </location>
    <ligand>
        <name>ATP</name>
        <dbReference type="ChEBI" id="CHEBI:30616"/>
    </ligand>
</feature>
<evidence type="ECO:0000313" key="14">
    <source>
        <dbReference type="Proteomes" id="UP000254507"/>
    </source>
</evidence>
<dbReference type="GO" id="GO:0005524">
    <property type="term" value="F:ATP binding"/>
    <property type="evidence" value="ECO:0007669"/>
    <property type="project" value="UniProtKB-UniRule"/>
</dbReference>
<dbReference type="Gene3D" id="3.30.470.20">
    <property type="entry name" value="ATP-grasp fold, B domain"/>
    <property type="match status" value="1"/>
</dbReference>
<keyword evidence="8 9" id="KW-0464">Manganese</keyword>
<feature type="binding site" evidence="9">
    <location>
        <position position="267"/>
    </location>
    <ligand>
        <name>Mg(2+)</name>
        <dbReference type="ChEBI" id="CHEBI:18420"/>
        <label>1</label>
    </ligand>
</feature>
<keyword evidence="5 9" id="KW-0067">ATP-binding</keyword>
<feature type="binding site" evidence="9">
    <location>
        <begin position="185"/>
        <end position="186"/>
    </location>
    <ligand>
        <name>ATP</name>
        <dbReference type="ChEBI" id="CHEBI:30616"/>
    </ligand>
</feature>
<feature type="binding site" evidence="9">
    <location>
        <position position="255"/>
    </location>
    <ligand>
        <name>Mn(2+)</name>
        <dbReference type="ChEBI" id="CHEBI:29035"/>
        <label>1</label>
    </ligand>
</feature>
<keyword evidence="13" id="KW-1185">Reference proteome</keyword>
<accession>A0A263HG09</accession>
<sequence>MKLLMLCREPRLYSCQRLQEAAQESGHAMDILDPNRCLIKLSENAPHLQLYYQNNNAHSPYLLSGYDAVLPRFGAAGNRMGCAVLRHFEGESIYCLNSASAFLLARDKWQSLQVLMQQHIPVPNSALGGSEFQSAEAVKFVRSPTILKTLSGSQGIGVILAERERSAVSILETLTQSNVPVLLQDFIAEAEGADLRCLVIGDRVVAAMRRICQSGEFRANFHRGGSAEPVQLTAEEKHIAIKAARALGLDVAGVDLIRSAQGPLVLEVNASPGLEMIEKTSGIDIALQMIAYTEKKVKLWRESVQRALENTTENRVEK</sequence>
<feature type="binding site" evidence="9">
    <location>
        <position position="267"/>
    </location>
    <ligand>
        <name>Mn(2+)</name>
        <dbReference type="ChEBI" id="CHEBI:29035"/>
        <label>1</label>
    </ligand>
</feature>
<evidence type="ECO:0000259" key="10">
    <source>
        <dbReference type="PROSITE" id="PS50975"/>
    </source>
</evidence>
<evidence type="ECO:0000256" key="2">
    <source>
        <dbReference type="ARBA" id="ARBA00022598"/>
    </source>
</evidence>
<dbReference type="NCBIfam" id="TIGR00768">
    <property type="entry name" value="rimK_fam"/>
    <property type="match status" value="1"/>
</dbReference>
<evidence type="ECO:0000256" key="3">
    <source>
        <dbReference type="ARBA" id="ARBA00022723"/>
    </source>
</evidence>
<comment type="cofactor">
    <cofactor evidence="1">
        <name>Mn(2+)</name>
        <dbReference type="ChEBI" id="CHEBI:29035"/>
    </cofactor>
</comment>
<dbReference type="InParanoid" id="A0A263HG09"/>
<dbReference type="SUPFAM" id="SSF56059">
    <property type="entry name" value="Glutathione synthetase ATP-binding domain-like"/>
    <property type="match status" value="1"/>
</dbReference>
<dbReference type="RefSeq" id="WP_094945500.1">
    <property type="nucleotide sequence ID" value="NZ_JBMHIA010000031.1"/>
</dbReference>
<proteinExistence type="inferred from homology"/>
<dbReference type="PANTHER" id="PTHR21621">
    <property type="entry name" value="RIBOSOMAL PROTEIN S6 MODIFICATION PROTEIN"/>
    <property type="match status" value="1"/>
</dbReference>
<feature type="domain" description="ATP-grasp" evidence="10">
    <location>
        <begin position="112"/>
        <end position="294"/>
    </location>
</feature>
<dbReference type="InterPro" id="IPR013651">
    <property type="entry name" value="ATP-grasp_RimK-type"/>
</dbReference>
<keyword evidence="11" id="KW-0808">Transferase</keyword>
<dbReference type="Pfam" id="PF18030">
    <property type="entry name" value="Rimk_N"/>
    <property type="match status" value="1"/>
</dbReference>
<evidence type="ECO:0000256" key="7">
    <source>
        <dbReference type="ARBA" id="ARBA00022917"/>
    </source>
</evidence>
<dbReference type="PROSITE" id="PS50975">
    <property type="entry name" value="ATP_GRASP"/>
    <property type="match status" value="1"/>
</dbReference>
<keyword evidence="7 9" id="KW-0648">Protein biosynthesis</keyword>
<dbReference type="GO" id="GO:0046872">
    <property type="term" value="F:metal ion binding"/>
    <property type="evidence" value="ECO:0007669"/>
    <property type="project" value="UniProtKB-KW"/>
</dbReference>
<comment type="cofactor">
    <cofactor evidence="9">
        <name>Mg(2+)</name>
        <dbReference type="ChEBI" id="CHEBI:18420"/>
    </cofactor>
    <cofactor evidence="9">
        <name>Mn(2+)</name>
        <dbReference type="ChEBI" id="CHEBI:29035"/>
    </cofactor>
    <text evidence="9">Binds 2 magnesium or manganese ions per subunit.</text>
</comment>
<comment type="similarity">
    <text evidence="9">Belongs to the RimK family.</text>
</comment>
<name>A0A263HG09_9PAST</name>
<feature type="binding site" evidence="9">
    <location>
        <position position="269"/>
    </location>
    <ligand>
        <name>Mg(2+)</name>
        <dbReference type="ChEBI" id="CHEBI:18420"/>
        <label>2</label>
    </ligand>
</feature>
<dbReference type="EC" id="6.3.2.-" evidence="9"/>
<dbReference type="InterPro" id="IPR004666">
    <property type="entry name" value="Rp_bS6_RimK/Lys_biosynth_LsyX"/>
</dbReference>
<gene>
    <name evidence="9 12" type="primary">rimK</name>
    <name evidence="11" type="ORF">CFY87_01285</name>
    <name evidence="12" type="ORF">NCTC10851_00453</name>
</gene>
<dbReference type="Proteomes" id="UP000254507">
    <property type="component" value="Unassembled WGS sequence"/>
</dbReference>
<keyword evidence="2 9" id="KW-0436">Ligase</keyword>
<evidence type="ECO:0000256" key="4">
    <source>
        <dbReference type="ARBA" id="ARBA00022741"/>
    </source>
</evidence>
<protein>
    <recommendedName>
        <fullName evidence="9">Probable alpha-L-glutamate ligase</fullName>
        <ecNumber evidence="9">6.3.2.-</ecNumber>
    </recommendedName>
</protein>
<reference evidence="12 14" key="2">
    <citation type="submission" date="2018-06" db="EMBL/GenBank/DDBJ databases">
        <authorList>
            <consortium name="Pathogen Informatics"/>
            <person name="Doyle S."/>
        </authorList>
    </citation>
    <scope>NUCLEOTIDE SEQUENCE [LARGE SCALE GENOMIC DNA]</scope>
    <source>
        <strain evidence="12 14">NCTC10851</strain>
    </source>
</reference>
<feature type="binding site" evidence="9">
    <location>
        <position position="269"/>
    </location>
    <ligand>
        <name>Mn(2+)</name>
        <dbReference type="ChEBI" id="CHEBI:29035"/>
        <label>2</label>
    </ligand>
</feature>
<keyword evidence="6 9" id="KW-0460">Magnesium</keyword>
<keyword evidence="11" id="KW-0689">Ribosomal protein</keyword>
<evidence type="ECO:0000256" key="8">
    <source>
        <dbReference type="ARBA" id="ARBA00023211"/>
    </source>
</evidence>
<dbReference type="GO" id="GO:0006412">
    <property type="term" value="P:translation"/>
    <property type="evidence" value="ECO:0007669"/>
    <property type="project" value="UniProtKB-KW"/>
</dbReference>
<reference evidence="11 13" key="1">
    <citation type="submission" date="2017-07" db="EMBL/GenBank/DDBJ databases">
        <title>Virulence factors identified in Actinobacillus seminis.</title>
        <authorList>
            <person name="Negrete-Abascal E."/>
            <person name="Vaca-Pacheco S."/>
            <person name="Montes-Garcia F."/>
            <person name="Leyto-Gil A.M."/>
            <person name="Fragoso-Garcia E."/>
            <person name="Carvente-Garcia R."/>
            <person name="Perez-Agueros S."/>
            <person name="Castelan-Sanchez H.G."/>
            <person name="Garcia-Molina A."/>
            <person name="Villamar T.E."/>
            <person name="Vazquez-Cruz C."/>
        </authorList>
    </citation>
    <scope>NUCLEOTIDE SEQUENCE [LARGE SCALE GENOMIC DNA]</scope>
    <source>
        <strain evidence="11 13">ATCC 15768</strain>
    </source>
</reference>
<dbReference type="GO" id="GO:0016740">
    <property type="term" value="F:transferase activity"/>
    <property type="evidence" value="ECO:0007669"/>
    <property type="project" value="UniProtKB-KW"/>
</dbReference>
<dbReference type="InterPro" id="IPR013815">
    <property type="entry name" value="ATP_grasp_subdomain_1"/>
</dbReference>
<feature type="binding site" evidence="9">
    <location>
        <position position="255"/>
    </location>
    <ligand>
        <name>Mg(2+)</name>
        <dbReference type="ChEBI" id="CHEBI:18420"/>
        <label>1</label>
    </ligand>
</feature>
<dbReference type="Gene3D" id="3.40.50.20">
    <property type="match status" value="1"/>
</dbReference>
<evidence type="ECO:0000313" key="13">
    <source>
        <dbReference type="Proteomes" id="UP000215738"/>
    </source>
</evidence>